<reference evidence="1 2" key="1">
    <citation type="submission" date="2021-01" db="EMBL/GenBank/DDBJ databases">
        <title>Roseomonas sp. nov, a bacterium isolated from an oil production mixture in Yumen Oilfield.</title>
        <authorList>
            <person name="Wu D."/>
        </authorList>
    </citation>
    <scope>NUCLEOTIDE SEQUENCE [LARGE SCALE GENOMIC DNA]</scope>
    <source>
        <strain evidence="1 2">ROY-5-3</strain>
    </source>
</reference>
<evidence type="ECO:0000313" key="2">
    <source>
        <dbReference type="Proteomes" id="UP000689967"/>
    </source>
</evidence>
<sequence>MRNPAEAKVFIIGRNSAKTIHQRPGLDHEAYLDGLFNRNGASCRSLYDDAVRDSGPSPTRRNIDRLMACLAEAGVADVLQTNVTCFSTPMSGDLARPENQEGRANGTKIFETILAIIRPPILIAHGAGTVQNLSRILGCELPSPPADRHAALSHRRIEARLSGVAYAPHVFVIPSLAPPAWNKWQGWAGSHLTETCGRVRECLEDGMPSP</sequence>
<proteinExistence type="predicted"/>
<dbReference type="EMBL" id="JAERQM010000006">
    <property type="protein sequence ID" value="MBU8545868.1"/>
    <property type="molecule type" value="Genomic_DNA"/>
</dbReference>
<keyword evidence="2" id="KW-1185">Reference proteome</keyword>
<dbReference type="RefSeq" id="WP_216877889.1">
    <property type="nucleotide sequence ID" value="NZ_JAERQM010000006.1"/>
</dbReference>
<accession>A0ABS6HAZ8</accession>
<protein>
    <recommendedName>
        <fullName evidence="3">Uracil-DNA glycosylase-like domain-containing protein</fullName>
    </recommendedName>
</protein>
<dbReference type="Proteomes" id="UP000689967">
    <property type="component" value="Unassembled WGS sequence"/>
</dbReference>
<comment type="caution">
    <text evidence="1">The sequence shown here is derived from an EMBL/GenBank/DDBJ whole genome shotgun (WGS) entry which is preliminary data.</text>
</comment>
<gene>
    <name evidence="1" type="ORF">JJQ90_19250</name>
</gene>
<name>A0ABS6HAZ8_9PROT</name>
<organism evidence="1 2">
    <name type="scientific">Falsiroseomonas oleicola</name>
    <dbReference type="NCBI Taxonomy" id="2801474"/>
    <lineage>
        <taxon>Bacteria</taxon>
        <taxon>Pseudomonadati</taxon>
        <taxon>Pseudomonadota</taxon>
        <taxon>Alphaproteobacteria</taxon>
        <taxon>Acetobacterales</taxon>
        <taxon>Roseomonadaceae</taxon>
        <taxon>Falsiroseomonas</taxon>
    </lineage>
</organism>
<evidence type="ECO:0008006" key="3">
    <source>
        <dbReference type="Google" id="ProtNLM"/>
    </source>
</evidence>
<evidence type="ECO:0000313" key="1">
    <source>
        <dbReference type="EMBL" id="MBU8545868.1"/>
    </source>
</evidence>